<name>A0A8S3S416_MYTED</name>
<gene>
    <name evidence="1" type="ORF">MEDL_27036</name>
</gene>
<accession>A0A8S3S416</accession>
<dbReference type="OrthoDB" id="5980153at2759"/>
<protein>
    <submittedName>
        <fullName evidence="1">Uncharacterized protein</fullName>
    </submittedName>
</protein>
<dbReference type="Proteomes" id="UP000683360">
    <property type="component" value="Unassembled WGS sequence"/>
</dbReference>
<dbReference type="AlphaFoldDB" id="A0A8S3S416"/>
<sequence>MRNKQHSLPTPRTGKAIKEDVKRKLRSGELYIGVKIAEKTKITTVISPEGELIPKTIQLFARKMPLTYIREQSLKDQLHQGLFKYTSDEEYDKMDLQLVKDKLFKLGLQSPETADQTRSLLKSTERTRKLKIWHDHSDILNHSYICFTVSFLYDEANFYTDQEFRLKHPDKKPINVQALVERPKLYIFGQSGSSDEEQTLYTRTRLEDLQQIRLPTQVTHDDHNLTVFDDLRVFSGDGPARQFESGQQRGGNFSCLCGIPAVEHGNSQQAAKTDYFTMQESVIQKQAHLLAPRPNSTIPAHIVTKQPTLLQAHLERIPDFLLPGNNIWWHSTNNNLIFHDGPDEPCYRNQGPEMSHFRSSSLKDENTKLKVIWQTIMTRFQENQLILPLRRLKTFDVYGNPSFVTVNKTEDDLELLEKFRKKEEERNKENGSHKLFGFGKVCCDGRRSPQHHWLRQKL</sequence>
<dbReference type="EMBL" id="CAJPWZ010001329">
    <property type="protein sequence ID" value="CAG2213105.1"/>
    <property type="molecule type" value="Genomic_DNA"/>
</dbReference>
<comment type="caution">
    <text evidence="1">The sequence shown here is derived from an EMBL/GenBank/DDBJ whole genome shotgun (WGS) entry which is preliminary data.</text>
</comment>
<proteinExistence type="predicted"/>
<reference evidence="1" key="1">
    <citation type="submission" date="2021-03" db="EMBL/GenBank/DDBJ databases">
        <authorList>
            <person name="Bekaert M."/>
        </authorList>
    </citation>
    <scope>NUCLEOTIDE SEQUENCE</scope>
</reference>
<evidence type="ECO:0000313" key="1">
    <source>
        <dbReference type="EMBL" id="CAG2213105.1"/>
    </source>
</evidence>
<keyword evidence="2" id="KW-1185">Reference proteome</keyword>
<evidence type="ECO:0000313" key="2">
    <source>
        <dbReference type="Proteomes" id="UP000683360"/>
    </source>
</evidence>
<organism evidence="1 2">
    <name type="scientific">Mytilus edulis</name>
    <name type="common">Blue mussel</name>
    <dbReference type="NCBI Taxonomy" id="6550"/>
    <lineage>
        <taxon>Eukaryota</taxon>
        <taxon>Metazoa</taxon>
        <taxon>Spiralia</taxon>
        <taxon>Lophotrochozoa</taxon>
        <taxon>Mollusca</taxon>
        <taxon>Bivalvia</taxon>
        <taxon>Autobranchia</taxon>
        <taxon>Pteriomorphia</taxon>
        <taxon>Mytilida</taxon>
        <taxon>Mytiloidea</taxon>
        <taxon>Mytilidae</taxon>
        <taxon>Mytilinae</taxon>
        <taxon>Mytilus</taxon>
    </lineage>
</organism>